<evidence type="ECO:0000256" key="5">
    <source>
        <dbReference type="ARBA" id="ARBA00022519"/>
    </source>
</evidence>
<feature type="transmembrane region" description="Helical" evidence="9">
    <location>
        <begin position="184"/>
        <end position="202"/>
    </location>
</feature>
<protein>
    <recommendedName>
        <fullName evidence="9">Transport permease protein</fullName>
    </recommendedName>
</protein>
<comment type="similarity">
    <text evidence="2 9">Belongs to the ABC-2 integral membrane protein family.</text>
</comment>
<keyword evidence="6 9" id="KW-0812">Transmembrane</keyword>
<evidence type="ECO:0000313" key="11">
    <source>
        <dbReference type="EMBL" id="SHH85259.1"/>
    </source>
</evidence>
<feature type="transmembrane region" description="Helical" evidence="9">
    <location>
        <begin position="72"/>
        <end position="92"/>
    </location>
</feature>
<comment type="subcellular location">
    <subcellularLocation>
        <location evidence="1 9">Cell inner membrane</location>
        <topology evidence="1 9">Multi-pass membrane protein</topology>
    </subcellularLocation>
</comment>
<dbReference type="InterPro" id="IPR000412">
    <property type="entry name" value="ABC_2_transport"/>
</dbReference>
<dbReference type="EMBL" id="FQWM01000011">
    <property type="protein sequence ID" value="SHH85259.1"/>
    <property type="molecule type" value="Genomic_DNA"/>
</dbReference>
<dbReference type="Pfam" id="PF01061">
    <property type="entry name" value="ABC2_membrane"/>
    <property type="match status" value="1"/>
</dbReference>
<dbReference type="GO" id="GO:0043190">
    <property type="term" value="C:ATP-binding cassette (ABC) transporter complex"/>
    <property type="evidence" value="ECO:0007669"/>
    <property type="project" value="InterPro"/>
</dbReference>
<dbReference type="PRINTS" id="PR00164">
    <property type="entry name" value="ABC2TRNSPORT"/>
</dbReference>
<dbReference type="Proteomes" id="UP000184211">
    <property type="component" value="Unassembled WGS sequence"/>
</dbReference>
<evidence type="ECO:0000256" key="3">
    <source>
        <dbReference type="ARBA" id="ARBA00022448"/>
    </source>
</evidence>
<dbReference type="InterPro" id="IPR013525">
    <property type="entry name" value="ABC2_TM"/>
</dbReference>
<evidence type="ECO:0000256" key="1">
    <source>
        <dbReference type="ARBA" id="ARBA00004429"/>
    </source>
</evidence>
<dbReference type="GO" id="GO:0015920">
    <property type="term" value="P:lipopolysaccharide transport"/>
    <property type="evidence" value="ECO:0007669"/>
    <property type="project" value="TreeGrafter"/>
</dbReference>
<dbReference type="InterPro" id="IPR047817">
    <property type="entry name" value="ABC2_TM_bact-type"/>
</dbReference>
<gene>
    <name evidence="11" type="ORF">SAMN04488044_0076</name>
</gene>
<dbReference type="PANTHER" id="PTHR30413">
    <property type="entry name" value="INNER MEMBRANE TRANSPORT PERMEASE"/>
    <property type="match status" value="1"/>
</dbReference>
<evidence type="ECO:0000256" key="8">
    <source>
        <dbReference type="ARBA" id="ARBA00023136"/>
    </source>
</evidence>
<feature type="domain" description="ABC transmembrane type-2" evidence="10">
    <location>
        <begin position="37"/>
        <end position="258"/>
    </location>
</feature>
<feature type="transmembrane region" description="Helical" evidence="9">
    <location>
        <begin position="36"/>
        <end position="60"/>
    </location>
</feature>
<keyword evidence="8 9" id="KW-0472">Membrane</keyword>
<dbReference type="PANTHER" id="PTHR30413:SF8">
    <property type="entry name" value="TRANSPORT PERMEASE PROTEIN"/>
    <property type="match status" value="1"/>
</dbReference>
<evidence type="ECO:0000256" key="4">
    <source>
        <dbReference type="ARBA" id="ARBA00022475"/>
    </source>
</evidence>
<evidence type="ECO:0000256" key="9">
    <source>
        <dbReference type="RuleBase" id="RU361157"/>
    </source>
</evidence>
<keyword evidence="3 9" id="KW-0813">Transport</keyword>
<dbReference type="STRING" id="870908.SAMN04488044_0076"/>
<evidence type="ECO:0000256" key="7">
    <source>
        <dbReference type="ARBA" id="ARBA00022989"/>
    </source>
</evidence>
<keyword evidence="12" id="KW-1185">Reference proteome</keyword>
<organism evidence="11 12">
    <name type="scientific">Cognatishimia maritima</name>
    <dbReference type="NCBI Taxonomy" id="870908"/>
    <lineage>
        <taxon>Bacteria</taxon>
        <taxon>Pseudomonadati</taxon>
        <taxon>Pseudomonadota</taxon>
        <taxon>Alphaproteobacteria</taxon>
        <taxon>Rhodobacterales</taxon>
        <taxon>Paracoccaceae</taxon>
        <taxon>Cognatishimia</taxon>
    </lineage>
</organism>
<evidence type="ECO:0000259" key="10">
    <source>
        <dbReference type="PROSITE" id="PS51012"/>
    </source>
</evidence>
<keyword evidence="4 9" id="KW-1003">Cell membrane</keyword>
<evidence type="ECO:0000256" key="6">
    <source>
        <dbReference type="ARBA" id="ARBA00022692"/>
    </source>
</evidence>
<reference evidence="12" key="1">
    <citation type="submission" date="2016-11" db="EMBL/GenBank/DDBJ databases">
        <authorList>
            <person name="Varghese N."/>
            <person name="Submissions S."/>
        </authorList>
    </citation>
    <scope>NUCLEOTIDE SEQUENCE [LARGE SCALE GENOMIC DNA]</scope>
    <source>
        <strain evidence="12">DSM 28223</strain>
    </source>
</reference>
<sequence>MQDSQIIPQKMRSFRTSRTVAALVLREMSTTYGRSAFGYFWAIAEPAAGIILLTLIFSLALRTPSLGTNFPLFYASGLLPFMMYLDVSGKMAQALRFSRPLLAFPAITYADPLLARLILNGLTQCLVMSIVLIGIIVGFDLDVILEFRFIAASIGMALALATGLGTLNCYLFMRFPVWERVWAIVNRPLFFISGIFFLFESIPEPYASVLWFNPLVHVTGEMRRGIYVTYEGAFVSPAYVYGLSAVSLSLGLLLLRRHYKDLVHR</sequence>
<accession>A0A1M5WCE5</accession>
<evidence type="ECO:0000256" key="2">
    <source>
        <dbReference type="ARBA" id="ARBA00007783"/>
    </source>
</evidence>
<dbReference type="GO" id="GO:0140359">
    <property type="term" value="F:ABC-type transporter activity"/>
    <property type="evidence" value="ECO:0007669"/>
    <property type="project" value="InterPro"/>
</dbReference>
<proteinExistence type="inferred from homology"/>
<dbReference type="AlphaFoldDB" id="A0A1M5WCE5"/>
<evidence type="ECO:0000313" key="12">
    <source>
        <dbReference type="Proteomes" id="UP000184211"/>
    </source>
</evidence>
<feature type="transmembrane region" description="Helical" evidence="9">
    <location>
        <begin position="149"/>
        <end position="172"/>
    </location>
</feature>
<name>A0A1M5WCE5_9RHOB</name>
<dbReference type="PROSITE" id="PS51012">
    <property type="entry name" value="ABC_TM2"/>
    <property type="match status" value="1"/>
</dbReference>
<feature type="transmembrane region" description="Helical" evidence="9">
    <location>
        <begin position="238"/>
        <end position="255"/>
    </location>
</feature>
<feature type="transmembrane region" description="Helical" evidence="9">
    <location>
        <begin position="113"/>
        <end position="137"/>
    </location>
</feature>
<keyword evidence="7 9" id="KW-1133">Transmembrane helix</keyword>
<keyword evidence="5" id="KW-0997">Cell inner membrane</keyword>